<gene>
    <name evidence="2" type="ORF">SAMN04488125_101177</name>
</gene>
<feature type="signal peptide" evidence="1">
    <location>
        <begin position="1"/>
        <end position="21"/>
    </location>
</feature>
<protein>
    <recommendedName>
        <fullName evidence="4">Lipoprotein</fullName>
    </recommendedName>
</protein>
<evidence type="ECO:0000313" key="2">
    <source>
        <dbReference type="EMBL" id="SFK30441.1"/>
    </source>
</evidence>
<evidence type="ECO:0000256" key="1">
    <source>
        <dbReference type="SAM" id="SignalP"/>
    </source>
</evidence>
<dbReference type="STRING" id="414703.SAMN04488125_101177"/>
<evidence type="ECO:0008006" key="4">
    <source>
        <dbReference type="Google" id="ProtNLM"/>
    </source>
</evidence>
<keyword evidence="1" id="KW-0732">Signal</keyword>
<dbReference type="EMBL" id="FOSV01000001">
    <property type="protein sequence ID" value="SFK30441.1"/>
    <property type="molecule type" value="Genomic_DNA"/>
</dbReference>
<organism evidence="2 3">
    <name type="scientific">Methylorubrum salsuginis</name>
    <dbReference type="NCBI Taxonomy" id="414703"/>
    <lineage>
        <taxon>Bacteria</taxon>
        <taxon>Pseudomonadati</taxon>
        <taxon>Pseudomonadota</taxon>
        <taxon>Alphaproteobacteria</taxon>
        <taxon>Hyphomicrobiales</taxon>
        <taxon>Methylobacteriaceae</taxon>
        <taxon>Methylorubrum</taxon>
    </lineage>
</organism>
<name>A0A1I3YGN0_9HYPH</name>
<keyword evidence="3" id="KW-1185">Reference proteome</keyword>
<reference evidence="3" key="1">
    <citation type="submission" date="2016-10" db="EMBL/GenBank/DDBJ databases">
        <authorList>
            <person name="Varghese N."/>
            <person name="Submissions S."/>
        </authorList>
    </citation>
    <scope>NUCLEOTIDE SEQUENCE [LARGE SCALE GENOMIC DNA]</scope>
    <source>
        <strain evidence="3">CGMCC 1.6474</strain>
    </source>
</reference>
<proteinExistence type="predicted"/>
<feature type="chain" id="PRO_5011762109" description="Lipoprotein" evidence="1">
    <location>
        <begin position="22"/>
        <end position="69"/>
    </location>
</feature>
<evidence type="ECO:0000313" key="3">
    <source>
        <dbReference type="Proteomes" id="UP000198804"/>
    </source>
</evidence>
<dbReference type="RefSeq" id="WP_091941011.1">
    <property type="nucleotide sequence ID" value="NZ_FOSV01000001.1"/>
</dbReference>
<dbReference type="PROSITE" id="PS51257">
    <property type="entry name" value="PROKAR_LIPOPROTEIN"/>
    <property type="match status" value="1"/>
</dbReference>
<dbReference type="AlphaFoldDB" id="A0A1I3YGN0"/>
<accession>A0A1I3YGN0</accession>
<sequence length="69" mass="6784">MKTCVAAAAALLLMGASPVLAMSCCGGSKGKAAMCAKGGMKAGMSMSRAEKGKGCCCEGMSSGRMSRRG</sequence>
<dbReference type="Proteomes" id="UP000198804">
    <property type="component" value="Unassembled WGS sequence"/>
</dbReference>